<dbReference type="GO" id="GO:0005576">
    <property type="term" value="C:extracellular region"/>
    <property type="evidence" value="ECO:0007669"/>
    <property type="project" value="TreeGrafter"/>
</dbReference>
<dbReference type="OrthoDB" id="9800955at2"/>
<keyword evidence="3" id="KW-0136">Cellulose degradation</keyword>
<dbReference type="GO" id="GO:0008422">
    <property type="term" value="F:beta-glucosidase activity"/>
    <property type="evidence" value="ECO:0007669"/>
    <property type="project" value="TreeGrafter"/>
</dbReference>
<keyword evidence="2 7" id="KW-0378">Hydrolase</keyword>
<gene>
    <name evidence="10" type="ORF">SAMN04488109_6813</name>
</gene>
<evidence type="ECO:0000256" key="6">
    <source>
        <dbReference type="ARBA" id="ARBA00023326"/>
    </source>
</evidence>
<proteinExistence type="inferred from homology"/>
<evidence type="ECO:0000256" key="2">
    <source>
        <dbReference type="ARBA" id="ARBA00022801"/>
    </source>
</evidence>
<dbReference type="AlphaFoldDB" id="A0A1M5XPQ9"/>
<dbReference type="InterPro" id="IPR006311">
    <property type="entry name" value="TAT_signal"/>
</dbReference>
<keyword evidence="11" id="KW-1185">Reference proteome</keyword>
<keyword evidence="5 7" id="KW-0326">Glycosidase</keyword>
<feature type="signal peptide" evidence="8">
    <location>
        <begin position="1"/>
        <end position="26"/>
    </location>
</feature>
<reference evidence="10 11" key="1">
    <citation type="submission" date="2016-11" db="EMBL/GenBank/DDBJ databases">
        <authorList>
            <person name="Jaros S."/>
            <person name="Januszkiewicz K."/>
            <person name="Wedrychowicz H."/>
        </authorList>
    </citation>
    <scope>NUCLEOTIDE SEQUENCE [LARGE SCALE GENOMIC DNA]</scope>
    <source>
        <strain evidence="10 11">DSM 24574</strain>
    </source>
</reference>
<dbReference type="InterPro" id="IPR050386">
    <property type="entry name" value="Glycosyl_hydrolase_5"/>
</dbReference>
<dbReference type="RefSeq" id="WP_073143413.1">
    <property type="nucleotide sequence ID" value="NZ_FQWQ01000006.1"/>
</dbReference>
<dbReference type="EMBL" id="FQWQ01000006">
    <property type="protein sequence ID" value="SHI01746.1"/>
    <property type="molecule type" value="Genomic_DNA"/>
</dbReference>
<evidence type="ECO:0000256" key="7">
    <source>
        <dbReference type="RuleBase" id="RU361153"/>
    </source>
</evidence>
<dbReference type="SUPFAM" id="SSF51445">
    <property type="entry name" value="(Trans)glycosidases"/>
    <property type="match status" value="1"/>
</dbReference>
<dbReference type="InterPro" id="IPR001547">
    <property type="entry name" value="Glyco_hydro_5"/>
</dbReference>
<feature type="chain" id="PRO_5013064881" evidence="8">
    <location>
        <begin position="27"/>
        <end position="380"/>
    </location>
</feature>
<keyword evidence="8" id="KW-0732">Signal</keyword>
<protein>
    <submittedName>
        <fullName evidence="10">Tat (Twin-arginine translocation) pathway signal sequence</fullName>
    </submittedName>
</protein>
<dbReference type="NCBIfam" id="TIGR01409">
    <property type="entry name" value="TAT_signal_seq"/>
    <property type="match status" value="1"/>
</dbReference>
<dbReference type="PANTHER" id="PTHR31297:SF41">
    <property type="entry name" value="ENDOGLUCANASE, PUTATIVE (AFU_ORTHOLOGUE AFUA_5G01830)-RELATED"/>
    <property type="match status" value="1"/>
</dbReference>
<evidence type="ECO:0000313" key="11">
    <source>
        <dbReference type="Proteomes" id="UP000184212"/>
    </source>
</evidence>
<dbReference type="Proteomes" id="UP000184212">
    <property type="component" value="Unassembled WGS sequence"/>
</dbReference>
<dbReference type="GO" id="GO:0009986">
    <property type="term" value="C:cell surface"/>
    <property type="evidence" value="ECO:0007669"/>
    <property type="project" value="TreeGrafter"/>
</dbReference>
<evidence type="ECO:0000256" key="3">
    <source>
        <dbReference type="ARBA" id="ARBA00023001"/>
    </source>
</evidence>
<evidence type="ECO:0000256" key="5">
    <source>
        <dbReference type="ARBA" id="ARBA00023295"/>
    </source>
</evidence>
<organism evidence="10 11">
    <name type="scientific">Chryseolinea serpens</name>
    <dbReference type="NCBI Taxonomy" id="947013"/>
    <lineage>
        <taxon>Bacteria</taxon>
        <taxon>Pseudomonadati</taxon>
        <taxon>Bacteroidota</taxon>
        <taxon>Cytophagia</taxon>
        <taxon>Cytophagales</taxon>
        <taxon>Fulvivirgaceae</taxon>
        <taxon>Chryseolinea</taxon>
    </lineage>
</organism>
<accession>A0A1M5XPQ9</accession>
<evidence type="ECO:0000256" key="8">
    <source>
        <dbReference type="SAM" id="SignalP"/>
    </source>
</evidence>
<dbReference type="STRING" id="947013.SAMN04488109_6813"/>
<dbReference type="Gene3D" id="3.20.20.80">
    <property type="entry name" value="Glycosidases"/>
    <property type="match status" value="1"/>
</dbReference>
<keyword evidence="6" id="KW-0624">Polysaccharide degradation</keyword>
<name>A0A1M5XPQ9_9BACT</name>
<feature type="domain" description="Glycoside hydrolase family 5" evidence="9">
    <location>
        <begin position="37"/>
        <end position="345"/>
    </location>
</feature>
<evidence type="ECO:0000256" key="1">
    <source>
        <dbReference type="ARBA" id="ARBA00005641"/>
    </source>
</evidence>
<dbReference type="GO" id="GO:0030245">
    <property type="term" value="P:cellulose catabolic process"/>
    <property type="evidence" value="ECO:0007669"/>
    <property type="project" value="UniProtKB-KW"/>
</dbReference>
<dbReference type="InterPro" id="IPR017853">
    <property type="entry name" value="GH"/>
</dbReference>
<sequence>MKRRTFITQSAMTTAALGLAGSQAWATAFQTKNKLPQWRGFNLLDFFSPNPEHSRGGTSADHFEWMRDWGFDFVRIPIAYPYYLDIDRTKDITAEDTYKINLKAVEKIDALVEMAHKFNIHVSLNLHRAPGYCINAGFHEPFNLWKDQAAQDAFYYHWSFWAKRYKSISKEKISFDLLNEPAMREDMNDQLSKSSAVPGELYRKVAKGALDVIHKENPARIVLADGNQVGNNVISELLDLNISQSCRGYMPGIISHYKAPWANKDPEHLPEPKWPGQVGDKYLSRQMLEDYYKPWGELVQKGIGVHCGECGCWNKTPHKVFLAWFGDVLDILNQHKIGFALWEFSGDFGVLNSNRADVVYEDWHGQKLDRELLTLITRHA</sequence>
<comment type="similarity">
    <text evidence="1 7">Belongs to the glycosyl hydrolase 5 (cellulase A) family.</text>
</comment>
<evidence type="ECO:0000256" key="4">
    <source>
        <dbReference type="ARBA" id="ARBA00023277"/>
    </source>
</evidence>
<dbReference type="PROSITE" id="PS51318">
    <property type="entry name" value="TAT"/>
    <property type="match status" value="1"/>
</dbReference>
<dbReference type="Pfam" id="PF00150">
    <property type="entry name" value="Cellulase"/>
    <property type="match status" value="1"/>
</dbReference>
<evidence type="ECO:0000259" key="9">
    <source>
        <dbReference type="Pfam" id="PF00150"/>
    </source>
</evidence>
<dbReference type="InterPro" id="IPR019546">
    <property type="entry name" value="TAT_signal_bac_arc"/>
</dbReference>
<evidence type="ECO:0000313" key="10">
    <source>
        <dbReference type="EMBL" id="SHI01746.1"/>
    </source>
</evidence>
<dbReference type="PANTHER" id="PTHR31297">
    <property type="entry name" value="GLUCAN ENDO-1,6-BETA-GLUCOSIDASE B"/>
    <property type="match status" value="1"/>
</dbReference>
<keyword evidence="4" id="KW-0119">Carbohydrate metabolism</keyword>